<evidence type="ECO:0000313" key="11">
    <source>
        <dbReference type="Proteomes" id="UP000094065"/>
    </source>
</evidence>
<dbReference type="RefSeq" id="XP_018998456.1">
    <property type="nucleotide sequence ID" value="XM_019133751.1"/>
</dbReference>
<keyword evidence="5" id="KW-0256">Endoplasmic reticulum</keyword>
<comment type="function">
    <text evidence="8">Component of the signal peptidase complex (SPC) which catalyzes the cleavage of N-terminal signal sequences from nascent proteins as they are translocated into the lumen of the endoplasmic reticulum. Dispensable for SPC enzymatic activity.</text>
</comment>
<dbReference type="InterPro" id="IPR009542">
    <property type="entry name" value="Spc1/SPCS1"/>
</dbReference>
<evidence type="ECO:0000256" key="4">
    <source>
        <dbReference type="ARBA" id="ARBA00022692"/>
    </source>
</evidence>
<evidence type="ECO:0000256" key="2">
    <source>
        <dbReference type="ARBA" id="ARBA00005245"/>
    </source>
</evidence>
<feature type="transmembrane region" description="Helical" evidence="9">
    <location>
        <begin position="55"/>
        <end position="74"/>
    </location>
</feature>
<comment type="subcellular location">
    <subcellularLocation>
        <location evidence="1">Endoplasmic reticulum membrane</location>
        <topology evidence="1">Multi-pass membrane protein</topology>
    </subcellularLocation>
</comment>
<evidence type="ECO:0000256" key="1">
    <source>
        <dbReference type="ARBA" id="ARBA00004477"/>
    </source>
</evidence>
<dbReference type="PANTHER" id="PTHR13202:SF0">
    <property type="entry name" value="SIGNAL PEPTIDASE COMPLEX SUBUNIT 1"/>
    <property type="match status" value="1"/>
</dbReference>
<sequence>MDILAPFLQKALEGRIDHRSQEMIASHAQTYLAVLTLLSFALSFTWSSVMMGLQAFGYGLGLLLIATVIPWPYLQRHPVKFLPVRKSHDL</sequence>
<dbReference type="Pfam" id="PF06645">
    <property type="entry name" value="SPC12"/>
    <property type="match status" value="1"/>
</dbReference>
<evidence type="ECO:0000256" key="5">
    <source>
        <dbReference type="ARBA" id="ARBA00022824"/>
    </source>
</evidence>
<evidence type="ECO:0000256" key="8">
    <source>
        <dbReference type="ARBA" id="ARBA00045204"/>
    </source>
</evidence>
<comment type="caution">
    <text evidence="10">The sequence shown here is derived from an EMBL/GenBank/DDBJ whole genome shotgun (WGS) entry which is preliminary data.</text>
</comment>
<dbReference type="GO" id="GO:0005787">
    <property type="term" value="C:signal peptidase complex"/>
    <property type="evidence" value="ECO:0007669"/>
    <property type="project" value="InterPro"/>
</dbReference>
<protein>
    <recommendedName>
        <fullName evidence="3">Signal peptidase complex subunit 1</fullName>
    </recommendedName>
</protein>
<evidence type="ECO:0000256" key="6">
    <source>
        <dbReference type="ARBA" id="ARBA00022989"/>
    </source>
</evidence>
<evidence type="ECO:0000256" key="9">
    <source>
        <dbReference type="SAM" id="Phobius"/>
    </source>
</evidence>
<dbReference type="EMBL" id="AWGJ01000001">
    <property type="protein sequence ID" value="ODN84653.1"/>
    <property type="molecule type" value="Genomic_DNA"/>
</dbReference>
<accession>A0A1E3I7H2</accession>
<dbReference type="GeneID" id="30151865"/>
<proteinExistence type="inferred from homology"/>
<dbReference type="GO" id="GO:0045047">
    <property type="term" value="P:protein targeting to ER"/>
    <property type="evidence" value="ECO:0007669"/>
    <property type="project" value="TreeGrafter"/>
</dbReference>
<dbReference type="Proteomes" id="UP000094065">
    <property type="component" value="Unassembled WGS sequence"/>
</dbReference>
<comment type="similarity">
    <text evidence="2">Belongs to the SPCS1 family.</text>
</comment>
<keyword evidence="7 9" id="KW-0472">Membrane</keyword>
<keyword evidence="4 9" id="KW-0812">Transmembrane</keyword>
<dbReference type="GO" id="GO:0006465">
    <property type="term" value="P:signal peptide processing"/>
    <property type="evidence" value="ECO:0007669"/>
    <property type="project" value="InterPro"/>
</dbReference>
<evidence type="ECO:0000313" key="10">
    <source>
        <dbReference type="EMBL" id="ODN84653.1"/>
    </source>
</evidence>
<evidence type="ECO:0000256" key="3">
    <source>
        <dbReference type="ARBA" id="ARBA00017059"/>
    </source>
</evidence>
<gene>
    <name evidence="10" type="ORF">L202_00556</name>
</gene>
<feature type="transmembrane region" description="Helical" evidence="9">
    <location>
        <begin position="30"/>
        <end position="49"/>
    </location>
</feature>
<dbReference type="PANTHER" id="PTHR13202">
    <property type="entry name" value="MICROSOMAL SIGNAL PEPTIDASE 12 KDA SUBUNIT"/>
    <property type="match status" value="1"/>
</dbReference>
<organism evidence="10 11">
    <name type="scientific">Cryptococcus amylolentus CBS 6039</name>
    <dbReference type="NCBI Taxonomy" id="1295533"/>
    <lineage>
        <taxon>Eukaryota</taxon>
        <taxon>Fungi</taxon>
        <taxon>Dikarya</taxon>
        <taxon>Basidiomycota</taxon>
        <taxon>Agaricomycotina</taxon>
        <taxon>Tremellomycetes</taxon>
        <taxon>Tremellales</taxon>
        <taxon>Cryptococcaceae</taxon>
        <taxon>Cryptococcus</taxon>
    </lineage>
</organism>
<keyword evidence="11" id="KW-1185">Reference proteome</keyword>
<evidence type="ECO:0000256" key="7">
    <source>
        <dbReference type="ARBA" id="ARBA00023136"/>
    </source>
</evidence>
<keyword evidence="6 9" id="KW-1133">Transmembrane helix</keyword>
<name>A0A1E3I7H2_9TREE</name>
<dbReference type="OrthoDB" id="263893at2759"/>
<reference evidence="10 11" key="1">
    <citation type="submission" date="2016-06" db="EMBL/GenBank/DDBJ databases">
        <title>Evolution of pathogenesis and genome organization in the Tremellales.</title>
        <authorList>
            <person name="Cuomo C."/>
            <person name="Litvintseva A."/>
            <person name="Heitman J."/>
            <person name="Chen Y."/>
            <person name="Sun S."/>
            <person name="Springer D."/>
            <person name="Dromer F."/>
            <person name="Young S."/>
            <person name="Zeng Q."/>
            <person name="Chapman S."/>
            <person name="Gujja S."/>
            <person name="Saif S."/>
            <person name="Birren B."/>
        </authorList>
    </citation>
    <scope>NUCLEOTIDE SEQUENCE [LARGE SCALE GENOMIC DNA]</scope>
    <source>
        <strain evidence="10 11">CBS 6039</strain>
    </source>
</reference>
<dbReference type="AlphaFoldDB" id="A0A1E3I7H2"/>